<dbReference type="Proteomes" id="UP000759537">
    <property type="component" value="Unassembled WGS sequence"/>
</dbReference>
<sequence length="555" mass="62019">MSLTTATPQRFRNVLLEIFDLYRQTFGDQLRVWNNKNGWFKLAHVCHNWRSIVLASPSRLQLRLYFADNTPTRAVVLERLSNWPIIVDFSDLTWNVSARMRLISALRYPDRVCRIAIMGTHDLKVSGKITEALDLPFPALETLELYDMDSLESILLATSLMTSIQSLRHLLVGADLTSVLPLLSVTRALVDLTLSVDTVVWLTKGASLLPHLQHMPHLRNLQVTTSTYFSPSCTVERPPIKSVSLAELACFHFFGDCAQMEWFVAGLYAPSLRELQISVLDTSGTLHLPYLFNFVRTLLTTSLFAHPHSTDNPPSKTVTITTRLAADPGSAFSAMLATLEDISLSLFIPITQYESIKDHVPWRKFFEEFRSVKVLRLHHGLETQVADMLQRPTVNPLSPQEEVDSDTTTPSGTPINSSRNQVTLDIFPSLEEIIVYARTSDTSIDESAAVQTALELFGPFVTARHEVGRPVKVYWKTDGEVPSFTLTDPRYFTTQPLLRTLKKSPAAGGVPITVLAGTTTPRTTTAPVQLSTASCTLGHELDNEMRNGFLANLRL</sequence>
<evidence type="ECO:0008006" key="4">
    <source>
        <dbReference type="Google" id="ProtNLM"/>
    </source>
</evidence>
<evidence type="ECO:0000313" key="3">
    <source>
        <dbReference type="Proteomes" id="UP000759537"/>
    </source>
</evidence>
<comment type="caution">
    <text evidence="2">The sequence shown here is derived from an EMBL/GenBank/DDBJ whole genome shotgun (WGS) entry which is preliminary data.</text>
</comment>
<gene>
    <name evidence="2" type="ORF">DFH94DRAFT_845096</name>
</gene>
<reference evidence="2" key="2">
    <citation type="journal article" date="2020" name="Nat. Commun.">
        <title>Large-scale genome sequencing of mycorrhizal fungi provides insights into the early evolution of symbiotic traits.</title>
        <authorList>
            <person name="Miyauchi S."/>
            <person name="Kiss E."/>
            <person name="Kuo A."/>
            <person name="Drula E."/>
            <person name="Kohler A."/>
            <person name="Sanchez-Garcia M."/>
            <person name="Morin E."/>
            <person name="Andreopoulos B."/>
            <person name="Barry K.W."/>
            <person name="Bonito G."/>
            <person name="Buee M."/>
            <person name="Carver A."/>
            <person name="Chen C."/>
            <person name="Cichocki N."/>
            <person name="Clum A."/>
            <person name="Culley D."/>
            <person name="Crous P.W."/>
            <person name="Fauchery L."/>
            <person name="Girlanda M."/>
            <person name="Hayes R.D."/>
            <person name="Keri Z."/>
            <person name="LaButti K."/>
            <person name="Lipzen A."/>
            <person name="Lombard V."/>
            <person name="Magnuson J."/>
            <person name="Maillard F."/>
            <person name="Murat C."/>
            <person name="Nolan M."/>
            <person name="Ohm R.A."/>
            <person name="Pangilinan J."/>
            <person name="Pereira M.F."/>
            <person name="Perotto S."/>
            <person name="Peter M."/>
            <person name="Pfister S."/>
            <person name="Riley R."/>
            <person name="Sitrit Y."/>
            <person name="Stielow J.B."/>
            <person name="Szollosi G."/>
            <person name="Zifcakova L."/>
            <person name="Stursova M."/>
            <person name="Spatafora J.W."/>
            <person name="Tedersoo L."/>
            <person name="Vaario L.M."/>
            <person name="Yamada A."/>
            <person name="Yan M."/>
            <person name="Wang P."/>
            <person name="Xu J."/>
            <person name="Bruns T."/>
            <person name="Baldrian P."/>
            <person name="Vilgalys R."/>
            <person name="Dunand C."/>
            <person name="Henrissat B."/>
            <person name="Grigoriev I.V."/>
            <person name="Hibbett D."/>
            <person name="Nagy L.G."/>
            <person name="Martin F.M."/>
        </authorList>
    </citation>
    <scope>NUCLEOTIDE SEQUENCE</scope>
    <source>
        <strain evidence="2">Prilba</strain>
    </source>
</reference>
<dbReference type="EMBL" id="WHVB01000008">
    <property type="protein sequence ID" value="KAF8480529.1"/>
    <property type="molecule type" value="Genomic_DNA"/>
</dbReference>
<keyword evidence="3" id="KW-1185">Reference proteome</keyword>
<evidence type="ECO:0000256" key="1">
    <source>
        <dbReference type="SAM" id="MobiDB-lite"/>
    </source>
</evidence>
<evidence type="ECO:0000313" key="2">
    <source>
        <dbReference type="EMBL" id="KAF8480529.1"/>
    </source>
</evidence>
<name>A0A9P5MWN5_9AGAM</name>
<organism evidence="2 3">
    <name type="scientific">Russula ochroleuca</name>
    <dbReference type="NCBI Taxonomy" id="152965"/>
    <lineage>
        <taxon>Eukaryota</taxon>
        <taxon>Fungi</taxon>
        <taxon>Dikarya</taxon>
        <taxon>Basidiomycota</taxon>
        <taxon>Agaricomycotina</taxon>
        <taxon>Agaricomycetes</taxon>
        <taxon>Russulales</taxon>
        <taxon>Russulaceae</taxon>
        <taxon>Russula</taxon>
    </lineage>
</organism>
<proteinExistence type="predicted"/>
<protein>
    <recommendedName>
        <fullName evidence="4">F-box domain-containing protein</fullName>
    </recommendedName>
</protein>
<feature type="compositionally biased region" description="Polar residues" evidence="1">
    <location>
        <begin position="406"/>
        <end position="418"/>
    </location>
</feature>
<feature type="region of interest" description="Disordered" evidence="1">
    <location>
        <begin position="391"/>
        <end position="418"/>
    </location>
</feature>
<accession>A0A9P5MWN5</accession>
<dbReference type="AlphaFoldDB" id="A0A9P5MWN5"/>
<dbReference type="OrthoDB" id="3219396at2759"/>
<reference evidence="2" key="1">
    <citation type="submission" date="2019-10" db="EMBL/GenBank/DDBJ databases">
        <authorList>
            <consortium name="DOE Joint Genome Institute"/>
            <person name="Kuo A."/>
            <person name="Miyauchi S."/>
            <person name="Kiss E."/>
            <person name="Drula E."/>
            <person name="Kohler A."/>
            <person name="Sanchez-Garcia M."/>
            <person name="Andreopoulos B."/>
            <person name="Barry K.W."/>
            <person name="Bonito G."/>
            <person name="Buee M."/>
            <person name="Carver A."/>
            <person name="Chen C."/>
            <person name="Cichocki N."/>
            <person name="Clum A."/>
            <person name="Culley D."/>
            <person name="Crous P.W."/>
            <person name="Fauchery L."/>
            <person name="Girlanda M."/>
            <person name="Hayes R."/>
            <person name="Keri Z."/>
            <person name="LaButti K."/>
            <person name="Lipzen A."/>
            <person name="Lombard V."/>
            <person name="Magnuson J."/>
            <person name="Maillard F."/>
            <person name="Morin E."/>
            <person name="Murat C."/>
            <person name="Nolan M."/>
            <person name="Ohm R."/>
            <person name="Pangilinan J."/>
            <person name="Pereira M."/>
            <person name="Perotto S."/>
            <person name="Peter M."/>
            <person name="Riley R."/>
            <person name="Sitrit Y."/>
            <person name="Stielow B."/>
            <person name="Szollosi G."/>
            <person name="Zifcakova L."/>
            <person name="Stursova M."/>
            <person name="Spatafora J.W."/>
            <person name="Tedersoo L."/>
            <person name="Vaario L.-M."/>
            <person name="Yamada A."/>
            <person name="Yan M."/>
            <person name="Wang P."/>
            <person name="Xu J."/>
            <person name="Bruns T."/>
            <person name="Baldrian P."/>
            <person name="Vilgalys R."/>
            <person name="Henrissat B."/>
            <person name="Grigoriev I.V."/>
            <person name="Hibbett D."/>
            <person name="Nagy L.G."/>
            <person name="Martin F.M."/>
        </authorList>
    </citation>
    <scope>NUCLEOTIDE SEQUENCE</scope>
    <source>
        <strain evidence="2">Prilba</strain>
    </source>
</reference>